<dbReference type="AlphaFoldDB" id="A0A934M3S4"/>
<sequence length="280" mass="31954">MAGNRQSRKKFENAKIHLDNLQGICWWCKSTADSLEHRHKKTDLNRFTRDGIQPEWVGNGKSEIIRGPNSKSEAVRFGRVLCQTCNNKRSQDFDKAYDKFSNALVESMDSWWHRDSVDLIHIYGTTWKQDSLNLARYYIKNFGCLMADLGISPPQTMRDFLNGSEAMDNVALLLVKSESHYLAHRYLLQTLGDNYSLFRTPSTVWTSSEDKRVIGYTSSSLIGYVGVQILWHPACNYPNFTTCSSSPPLHVLETTNKSRILIAKAAVRSKFAKFSSFFSS</sequence>
<reference evidence="1" key="1">
    <citation type="submission" date="2020-12" db="EMBL/GenBank/DDBJ databases">
        <title>Genome public.</title>
        <authorList>
            <person name="Sun Q."/>
        </authorList>
    </citation>
    <scope>NUCLEOTIDE SEQUENCE</scope>
    <source>
        <strain evidence="1">CCM 8863</strain>
    </source>
</reference>
<dbReference type="Proteomes" id="UP000645966">
    <property type="component" value="Unassembled WGS sequence"/>
</dbReference>
<proteinExistence type="predicted"/>
<dbReference type="EMBL" id="JAEIOS010000009">
    <property type="protein sequence ID" value="MBI8988191.1"/>
    <property type="molecule type" value="Genomic_DNA"/>
</dbReference>
<name>A0A934M3S4_9CORY</name>
<dbReference type="RefSeq" id="WP_198737260.1">
    <property type="nucleotide sequence ID" value="NZ_JAEIOS010000009.1"/>
</dbReference>
<organism evidence="1 2">
    <name type="scientific">Corynebacterium meridianum</name>
    <dbReference type="NCBI Taxonomy" id="2765363"/>
    <lineage>
        <taxon>Bacteria</taxon>
        <taxon>Bacillati</taxon>
        <taxon>Actinomycetota</taxon>
        <taxon>Actinomycetes</taxon>
        <taxon>Mycobacteriales</taxon>
        <taxon>Corynebacteriaceae</taxon>
        <taxon>Corynebacterium</taxon>
    </lineage>
</organism>
<gene>
    <name evidence="1" type="ORF">JDV75_00200</name>
</gene>
<evidence type="ECO:0000313" key="1">
    <source>
        <dbReference type="EMBL" id="MBI8988191.1"/>
    </source>
</evidence>
<comment type="caution">
    <text evidence="1">The sequence shown here is derived from an EMBL/GenBank/DDBJ whole genome shotgun (WGS) entry which is preliminary data.</text>
</comment>
<evidence type="ECO:0000313" key="2">
    <source>
        <dbReference type="Proteomes" id="UP000645966"/>
    </source>
</evidence>
<keyword evidence="2" id="KW-1185">Reference proteome</keyword>
<protein>
    <submittedName>
        <fullName evidence="1">Uncharacterized protein</fullName>
    </submittedName>
</protein>
<accession>A0A934M3S4</accession>